<dbReference type="RefSeq" id="WP_005809930.1">
    <property type="nucleotide sequence ID" value="NZ_CABKQQ010000025.1"/>
</dbReference>
<organism evidence="1">
    <name type="scientific">Desulfitobacterium hafniense</name>
    <name type="common">Desulfitobacterium frappieri</name>
    <dbReference type="NCBI Taxonomy" id="49338"/>
    <lineage>
        <taxon>Bacteria</taxon>
        <taxon>Bacillati</taxon>
        <taxon>Bacillota</taxon>
        <taxon>Clostridia</taxon>
        <taxon>Eubacteriales</taxon>
        <taxon>Desulfitobacteriaceae</taxon>
        <taxon>Desulfitobacterium</taxon>
    </lineage>
</organism>
<accession>A0A098AVI3</accession>
<dbReference type="CDD" id="cd03308">
    <property type="entry name" value="CmuA_CmuC_like"/>
    <property type="match status" value="1"/>
</dbReference>
<dbReference type="OrthoDB" id="9815759at2"/>
<reference evidence="2 3" key="2">
    <citation type="submission" date="2015-12" db="EMBL/GenBank/DDBJ databases">
        <title>Draft Genome Sequence of Desulfitobacterium hafniense Strain DH, a Sulfate-reducing Bacterium Isolated from Paddy Soils.</title>
        <authorList>
            <person name="Bao P."/>
            <person name="Zhang X."/>
            <person name="Li G."/>
        </authorList>
    </citation>
    <scope>NUCLEOTIDE SEQUENCE [LARGE SCALE GENOMIC DNA]</scope>
    <source>
        <strain evidence="2 3">DH</strain>
    </source>
</reference>
<dbReference type="Gene3D" id="3.20.20.210">
    <property type="match status" value="1"/>
</dbReference>
<dbReference type="SUPFAM" id="SSF51726">
    <property type="entry name" value="UROD/MetE-like"/>
    <property type="match status" value="1"/>
</dbReference>
<gene>
    <name evidence="2" type="ORF">AT727_20705</name>
    <name evidence="1" type="ORF">DPCES_0682</name>
</gene>
<name>A0A098AVI3_DESHA</name>
<evidence type="ECO:0000313" key="3">
    <source>
        <dbReference type="Proteomes" id="UP000054623"/>
    </source>
</evidence>
<dbReference type="InterPro" id="IPR038071">
    <property type="entry name" value="UROD/MetE-like_sf"/>
</dbReference>
<protein>
    <submittedName>
        <fullName evidence="1">Uroporphyrinogen-III decarboxylase</fullName>
    </submittedName>
</protein>
<sequence>MKGGFRLASLSLVQETQQNLWDATNFREPKKVPVGMEFTYWPFSYAGVTYKEVAHDPQLTAEKYLQFLDDIHLDYTWGMASLPNPYKAFQALGSNSFFLANDQTTVAHNQTADVYMEDDEYDEFSKDPYYFINEILLKRKLPKLDQGRKEAAYGALRQSMLEFRHFDLTNELILQGLAERAVYTLVNAPIVFNSPLKLLFDKVRGMKNTLIDLRRRPDKVRAACAQLLAADKAAIPLKPEDLAKMPGLKVGLTGYHVECFLSGKQFDEFFMKPFLEVCEPYMQAGVKFFLKGEGKFLNTIERYRQTPKGSMIIMLEEDDPFEVHKLVGDWCTLATGISASLLKYGTKQQCIDYVKKCYDTFAPGGGFIFMQDRPLLSANDANPENITAVYEFANEYGKK</sequence>
<dbReference type="PATRIC" id="fig|49338.4.peg.730"/>
<evidence type="ECO:0000313" key="1">
    <source>
        <dbReference type="EMBL" id="CDX00569.1"/>
    </source>
</evidence>
<evidence type="ECO:0000313" key="2">
    <source>
        <dbReference type="EMBL" id="KTE91787.1"/>
    </source>
</evidence>
<dbReference type="AlphaFoldDB" id="A0A098AVI3"/>
<proteinExistence type="predicted"/>
<dbReference type="Proteomes" id="UP000054623">
    <property type="component" value="Unassembled WGS sequence"/>
</dbReference>
<dbReference type="EMBL" id="LOCK01000019">
    <property type="protein sequence ID" value="KTE91787.1"/>
    <property type="molecule type" value="Genomic_DNA"/>
</dbReference>
<dbReference type="EMBL" id="LK996017">
    <property type="protein sequence ID" value="CDX00569.1"/>
    <property type="molecule type" value="Genomic_DNA"/>
</dbReference>
<reference evidence="1" key="1">
    <citation type="submission" date="2014-07" db="EMBL/GenBank/DDBJ databases">
        <authorList>
            <person name="Hornung V.Bastian."/>
        </authorList>
    </citation>
    <scope>NUCLEOTIDE SEQUENCE</scope>
    <source>
        <strain evidence="1">PCE-S</strain>
    </source>
</reference>